<reference evidence="2" key="2">
    <citation type="submission" date="2024-08" db="UniProtKB">
        <authorList>
            <consortium name="EnsemblMetazoa"/>
        </authorList>
    </citation>
    <scope>IDENTIFICATION</scope>
</reference>
<proteinExistence type="predicted"/>
<evidence type="ECO:0000313" key="2">
    <source>
        <dbReference type="EnsemblMetazoa" id="XP_019771503.1"/>
    </source>
</evidence>
<organism evidence="2 3">
    <name type="scientific">Dendroctonus ponderosae</name>
    <name type="common">Mountain pine beetle</name>
    <dbReference type="NCBI Taxonomy" id="77166"/>
    <lineage>
        <taxon>Eukaryota</taxon>
        <taxon>Metazoa</taxon>
        <taxon>Ecdysozoa</taxon>
        <taxon>Arthropoda</taxon>
        <taxon>Hexapoda</taxon>
        <taxon>Insecta</taxon>
        <taxon>Pterygota</taxon>
        <taxon>Neoptera</taxon>
        <taxon>Endopterygota</taxon>
        <taxon>Coleoptera</taxon>
        <taxon>Polyphaga</taxon>
        <taxon>Cucujiformia</taxon>
        <taxon>Curculionidae</taxon>
        <taxon>Scolytinae</taxon>
        <taxon>Dendroctonus</taxon>
    </lineage>
</organism>
<reference evidence="3" key="1">
    <citation type="journal article" date="2013" name="Genome Biol.">
        <title>Draft genome of the mountain pine beetle, Dendroctonus ponderosae Hopkins, a major forest pest.</title>
        <authorList>
            <person name="Keeling C.I."/>
            <person name="Yuen M.M."/>
            <person name="Liao N.Y."/>
            <person name="Docking T.R."/>
            <person name="Chan S.K."/>
            <person name="Taylor G.A."/>
            <person name="Palmquist D.L."/>
            <person name="Jackman S.D."/>
            <person name="Nguyen A."/>
            <person name="Li M."/>
            <person name="Henderson H."/>
            <person name="Janes J.K."/>
            <person name="Zhao Y."/>
            <person name="Pandoh P."/>
            <person name="Moore R."/>
            <person name="Sperling F.A."/>
            <person name="Huber D.P."/>
            <person name="Birol I."/>
            <person name="Jones S.J."/>
            <person name="Bohlmann J."/>
        </authorList>
    </citation>
    <scope>NUCLEOTIDE SEQUENCE</scope>
</reference>
<feature type="compositionally biased region" description="Polar residues" evidence="1">
    <location>
        <begin position="243"/>
        <end position="253"/>
    </location>
</feature>
<dbReference type="EnsemblMetazoa" id="XM_019915944.1">
    <property type="protein sequence ID" value="XP_019771503.1"/>
    <property type="gene ID" value="LOC109545322"/>
</dbReference>
<sequence length="590" mass="65041">MDHGRLSRLSDVPALCWMHRFNQRRPPFLYRHCFWMHNRFGLFSRSHMHVDVSVGEILIFLPSFNCLRSLKRFPVPHWVLKRKYEKLDQCVCTGDYDPEEEEVERPICRCGDHWGEPCTCDDPDLTCGCSLDKAGKPPCECCECAAQVLVADDDGATIYGSVYDGRSIVSTMTGCDKLEERRKTTFSQASLPMEQICSQLTPGRYCVDGPLGRSTFADPCSGLEAISTARKSAGMSAPRKSTMAPNRVSTASTAGEPMAASSRFHQMSAASRTGTIASRSRILAPSGSRGIGSPSMTQAAKHGGLHGTLTETIGAPSMGLASRVAINKPLPKSKSQMVYSVYTTTVDDQEAMHESIASKYYKIKHCAHKAAPASWSRDGEAVEESWSSTDEEIGAEGDNPTRKLPANARGYSGKCRRRPDKGKRLRFSSCTATERVVDPNLHLQMGYMSDPELAQGPSRIYTLPGQVSSVDDTDASKICSARKNASVSARERCTRRTKSPNTFRVVSEYRPRTTVEALARPRIIRNVSTTVRAVRTLSRVVEADNESRSVSQSDHRGSDQYPSECTITINKVEFAGKLSRKGPLYGQFQS</sequence>
<feature type="region of interest" description="Disordered" evidence="1">
    <location>
        <begin position="286"/>
        <end position="308"/>
    </location>
</feature>
<feature type="region of interest" description="Disordered" evidence="1">
    <location>
        <begin position="372"/>
        <end position="422"/>
    </location>
</feature>
<accession>A0AAR5QE63</accession>
<dbReference type="AlphaFoldDB" id="A0AAR5QE63"/>
<feature type="compositionally biased region" description="Basic and acidic residues" evidence="1">
    <location>
        <begin position="542"/>
        <end position="558"/>
    </location>
</feature>
<protein>
    <submittedName>
        <fullName evidence="2">Uncharacterized protein</fullName>
    </submittedName>
</protein>
<feature type="region of interest" description="Disordered" evidence="1">
    <location>
        <begin position="542"/>
        <end position="562"/>
    </location>
</feature>
<dbReference type="Proteomes" id="UP000019118">
    <property type="component" value="Unassembled WGS sequence"/>
</dbReference>
<evidence type="ECO:0000313" key="3">
    <source>
        <dbReference type="Proteomes" id="UP000019118"/>
    </source>
</evidence>
<evidence type="ECO:0000256" key="1">
    <source>
        <dbReference type="SAM" id="MobiDB-lite"/>
    </source>
</evidence>
<keyword evidence="3" id="KW-1185">Reference proteome</keyword>
<feature type="region of interest" description="Disordered" evidence="1">
    <location>
        <begin position="231"/>
        <end position="261"/>
    </location>
</feature>
<name>A0AAR5QE63_DENPD</name>